<organism evidence="2 3">
    <name type="scientific">Clostridium beijerinckii</name>
    <name type="common">Clostridium MP</name>
    <dbReference type="NCBI Taxonomy" id="1520"/>
    <lineage>
        <taxon>Bacteria</taxon>
        <taxon>Bacillati</taxon>
        <taxon>Bacillota</taxon>
        <taxon>Clostridia</taxon>
        <taxon>Eubacteriales</taxon>
        <taxon>Clostridiaceae</taxon>
        <taxon>Clostridium</taxon>
    </lineage>
</organism>
<evidence type="ECO:0000313" key="3">
    <source>
        <dbReference type="Proteomes" id="UP000587880"/>
    </source>
</evidence>
<dbReference type="EMBL" id="JABAGD010000001">
    <property type="protein sequence ID" value="NMF03352.1"/>
    <property type="molecule type" value="Genomic_DNA"/>
</dbReference>
<keyword evidence="1" id="KW-1133">Transmembrane helix</keyword>
<dbReference type="Proteomes" id="UP000587880">
    <property type="component" value="Unassembled WGS sequence"/>
</dbReference>
<accession>A0A7X9SK31</accession>
<comment type="caution">
    <text evidence="2">The sequence shown here is derived from an EMBL/GenBank/DDBJ whole genome shotgun (WGS) entry which is preliminary data.</text>
</comment>
<sequence>MESNSRSREGTTLIEIVISMALLAIISISVYGAYMLLIKQTKGGQVKQTSTLIGKQISEEIKSTLENKEIGNKSSSFELNNINFVKDGNDYKGTQYFNEKGNLGSEKDRYKALVVLEPKTTENGTSVVIDKSSNVENSNIDIYDLYIVGEGGHAKVVNQRPDKYSYIEDDKTIKIEVSEQNGLTVSKVATESNDLKYTLHKKNIQINMDLKSCIGFTTIEVDNETELPLNLCVLNNNNVKVENKKGILNEYYRSEVGSKTGTLYSVNVNITDQRSDNPDKSIFETNFVQNINFK</sequence>
<keyword evidence="1" id="KW-0812">Transmembrane</keyword>
<protein>
    <submittedName>
        <fullName evidence="2">Prepilin-type N-terminal cleavage/methylation domain-containing protein</fullName>
    </submittedName>
</protein>
<reference evidence="2 3" key="1">
    <citation type="submission" date="2020-04" db="EMBL/GenBank/DDBJ databases">
        <authorList>
            <person name="Hitch T.C.A."/>
            <person name="Wylensek D."/>
            <person name="Clavel T."/>
        </authorList>
    </citation>
    <scope>NUCLEOTIDE SEQUENCE [LARGE SCALE GENOMIC DNA]</scope>
    <source>
        <strain evidence="2 3">WB01_NA02</strain>
    </source>
</reference>
<gene>
    <name evidence="2" type="ORF">HF849_01100</name>
</gene>
<evidence type="ECO:0000313" key="2">
    <source>
        <dbReference type="EMBL" id="NMF03352.1"/>
    </source>
</evidence>
<name>A0A7X9SK31_CLOBE</name>
<evidence type="ECO:0000256" key="1">
    <source>
        <dbReference type="SAM" id="Phobius"/>
    </source>
</evidence>
<keyword evidence="1" id="KW-0472">Membrane</keyword>
<dbReference type="AlphaFoldDB" id="A0A7X9SK31"/>
<proteinExistence type="predicted"/>
<dbReference type="RefSeq" id="WP_168980845.1">
    <property type="nucleotide sequence ID" value="NZ_JABAGD010000001.1"/>
</dbReference>
<feature type="transmembrane region" description="Helical" evidence="1">
    <location>
        <begin position="12"/>
        <end position="37"/>
    </location>
</feature>